<organism evidence="1 2">
    <name type="scientific">Gallaecimonas xiamenensis 3-C-1</name>
    <dbReference type="NCBI Taxonomy" id="745411"/>
    <lineage>
        <taxon>Bacteria</taxon>
        <taxon>Pseudomonadati</taxon>
        <taxon>Pseudomonadota</taxon>
        <taxon>Gammaproteobacteria</taxon>
        <taxon>Enterobacterales</taxon>
        <taxon>Gallaecimonadaceae</taxon>
        <taxon>Gallaecimonas</taxon>
    </lineage>
</organism>
<keyword evidence="2" id="KW-1185">Reference proteome</keyword>
<dbReference type="AlphaFoldDB" id="K2JAF5"/>
<dbReference type="EMBL" id="AMRI01000040">
    <property type="protein sequence ID" value="EKE67524.1"/>
    <property type="molecule type" value="Genomic_DNA"/>
</dbReference>
<proteinExistence type="predicted"/>
<dbReference type="eggNOG" id="ENOG5032XXX">
    <property type="taxonomic scope" value="Bacteria"/>
</dbReference>
<reference evidence="1 2" key="1">
    <citation type="journal article" date="2012" name="J. Bacteriol.">
        <title>Genome Sequence of Gallaecimonas xiamenensis Type Strain 3-C-1.</title>
        <authorList>
            <person name="Lai Q."/>
            <person name="Wang L."/>
            <person name="Wang W."/>
            <person name="Shao Z."/>
        </authorList>
    </citation>
    <scope>NUCLEOTIDE SEQUENCE [LARGE SCALE GENOMIC DNA]</scope>
    <source>
        <strain evidence="1 2">3-C-1</strain>
    </source>
</reference>
<accession>K2JAF5</accession>
<sequence length="94" mass="11233">MFAMKPDVLQSKNSTAKEEVYFCMLLLAPDKSHYEYVVNRFYRDNDTSVKSVFYSHRIPFSDQVNFNEVMDNRANWLKQLQDKKVEEYIAESIH</sequence>
<evidence type="ECO:0000313" key="1">
    <source>
        <dbReference type="EMBL" id="EKE67524.1"/>
    </source>
</evidence>
<name>K2JAF5_9GAMM</name>
<comment type="caution">
    <text evidence="1">The sequence shown here is derived from an EMBL/GenBank/DDBJ whole genome shotgun (WGS) entry which is preliminary data.</text>
</comment>
<evidence type="ECO:0000313" key="2">
    <source>
        <dbReference type="Proteomes" id="UP000006755"/>
    </source>
</evidence>
<gene>
    <name evidence="1" type="ORF">B3C1_18467</name>
</gene>
<dbReference type="Proteomes" id="UP000006755">
    <property type="component" value="Unassembled WGS sequence"/>
</dbReference>
<protein>
    <submittedName>
        <fullName evidence="1">Uncharacterized protein</fullName>
    </submittedName>
</protein>